<dbReference type="InterPro" id="IPR008963">
    <property type="entry name" value="Purple_acid_Pase-like_N"/>
</dbReference>
<dbReference type="Pfam" id="PF16656">
    <property type="entry name" value="Pur_ac_phosph_N"/>
    <property type="match status" value="1"/>
</dbReference>
<dbReference type="InterPro" id="IPR025733">
    <property type="entry name" value="PAPs_C"/>
</dbReference>
<evidence type="ECO:0000256" key="5">
    <source>
        <dbReference type="RuleBase" id="RU361203"/>
    </source>
</evidence>
<dbReference type="InterPro" id="IPR004843">
    <property type="entry name" value="Calcineurin-like_PHP"/>
</dbReference>
<feature type="domain" description="Purple acid phosphatase N-terminal" evidence="8">
    <location>
        <begin position="51"/>
        <end position="161"/>
    </location>
</feature>
<proteinExistence type="inferred from homology"/>
<dbReference type="InterPro" id="IPR039331">
    <property type="entry name" value="PAPs-like"/>
</dbReference>
<evidence type="ECO:0000259" key="7">
    <source>
        <dbReference type="Pfam" id="PF14008"/>
    </source>
</evidence>
<keyword evidence="3 5" id="KW-0378">Hydrolase</keyword>
<keyword evidence="4" id="KW-0325">Glycoprotein</keyword>
<feature type="domain" description="Purple acid phosphatase C-terminal" evidence="7">
    <location>
        <begin position="454"/>
        <end position="494"/>
    </location>
</feature>
<organism evidence="9 10">
    <name type="scientific">Klebsormidium nitens</name>
    <name type="common">Green alga</name>
    <name type="synonym">Ulothrix nitens</name>
    <dbReference type="NCBI Taxonomy" id="105231"/>
    <lineage>
        <taxon>Eukaryota</taxon>
        <taxon>Viridiplantae</taxon>
        <taxon>Streptophyta</taxon>
        <taxon>Klebsormidiophyceae</taxon>
        <taxon>Klebsormidiales</taxon>
        <taxon>Klebsormidiaceae</taxon>
        <taxon>Klebsormidium</taxon>
    </lineage>
</organism>
<dbReference type="CDD" id="cd00839">
    <property type="entry name" value="MPP_PAPs"/>
    <property type="match status" value="1"/>
</dbReference>
<dbReference type="Proteomes" id="UP000054558">
    <property type="component" value="Unassembled WGS sequence"/>
</dbReference>
<dbReference type="Pfam" id="PF00149">
    <property type="entry name" value="Metallophos"/>
    <property type="match status" value="1"/>
</dbReference>
<dbReference type="SUPFAM" id="SSF49363">
    <property type="entry name" value="Purple acid phosphatase, N-terminal domain"/>
    <property type="match status" value="1"/>
</dbReference>
<evidence type="ECO:0000256" key="2">
    <source>
        <dbReference type="ARBA" id="ARBA00022729"/>
    </source>
</evidence>
<dbReference type="EC" id="3.1.3.2" evidence="5"/>
<evidence type="ECO:0000259" key="8">
    <source>
        <dbReference type="Pfam" id="PF16656"/>
    </source>
</evidence>
<dbReference type="AlphaFoldDB" id="A0A1Y1IIR1"/>
<dbReference type="OMA" id="VEHMARN"/>
<feature type="domain" description="Calcineurin-like phosphoesterase" evidence="6">
    <location>
        <begin position="173"/>
        <end position="384"/>
    </location>
</feature>
<evidence type="ECO:0000256" key="1">
    <source>
        <dbReference type="ARBA" id="ARBA00008723"/>
    </source>
</evidence>
<dbReference type="PANTHER" id="PTHR22953">
    <property type="entry name" value="ACID PHOSPHATASE RELATED"/>
    <property type="match status" value="1"/>
</dbReference>
<sequence>MNITLYPANTSFYTAGVPQQKLFSTLGLTSGSLDVPLTDPRFAPGNDTNAPEQIHLNYGSPTSVVVSWVTGTPGYNQSALPAPNTAVPSTVTYGTSATSLTLNAPGTTTYYSQIYTAPGAFNYTSAVIHHVNITGLTPNTTYFYRVLGNTNVPSALFNFTTLQAVGSTFSPYRIGLVADLGSTYNSTTTLDHLIGSQPNLVVFVGDFIYADNFCSNGSQNTAPITGCTNQTYQPKWDGLFRWSQPLFSHVPFLGVIGNHEIESQKPPNATDFLLFQSYLARTRFPTTTSGTQLYYSTDAPGAHLIFLNPYTDYNTTSAQMAWLMNDLNTFNRTKTPWLIAFFHPPTYNTYVSHFKEVECFRLAVEPTLYAYGVDLVYHGHVHAYERTNRVYNYTVNACAPAYTTIGDGGNIEQVAANFTDPPSQCPLNTGALVRSGFIGNCMTYQATDNGSYCPLSQPSWSAYREPSFGHGTLDIINATTAVWNWHRNQDGIAVAADTVTYTRPVGTQCSNHLQYVNGTESAGKSIVSSRKLLWAKAEASIKKCFGVA</sequence>
<comment type="similarity">
    <text evidence="1 5">Belongs to the metallophosphoesterase superfamily. Purple acid phosphatase family.</text>
</comment>
<evidence type="ECO:0000313" key="9">
    <source>
        <dbReference type="EMBL" id="GAQ89001.1"/>
    </source>
</evidence>
<dbReference type="InterPro" id="IPR041792">
    <property type="entry name" value="MPP_PAP"/>
</dbReference>
<dbReference type="Pfam" id="PF14008">
    <property type="entry name" value="Metallophos_C"/>
    <property type="match status" value="1"/>
</dbReference>
<dbReference type="InterPro" id="IPR029052">
    <property type="entry name" value="Metallo-depent_PP-like"/>
</dbReference>
<reference evidence="9 10" key="1">
    <citation type="journal article" date="2014" name="Nat. Commun.">
        <title>Klebsormidium flaccidum genome reveals primary factors for plant terrestrial adaptation.</title>
        <authorList>
            <person name="Hori K."/>
            <person name="Maruyama F."/>
            <person name="Fujisawa T."/>
            <person name="Togashi T."/>
            <person name="Yamamoto N."/>
            <person name="Seo M."/>
            <person name="Sato S."/>
            <person name="Yamada T."/>
            <person name="Mori H."/>
            <person name="Tajima N."/>
            <person name="Moriyama T."/>
            <person name="Ikeuchi M."/>
            <person name="Watanabe M."/>
            <person name="Wada H."/>
            <person name="Kobayashi K."/>
            <person name="Saito M."/>
            <person name="Masuda T."/>
            <person name="Sasaki-Sekimoto Y."/>
            <person name="Mashiguchi K."/>
            <person name="Awai K."/>
            <person name="Shimojima M."/>
            <person name="Masuda S."/>
            <person name="Iwai M."/>
            <person name="Nobusawa T."/>
            <person name="Narise T."/>
            <person name="Kondo S."/>
            <person name="Saito H."/>
            <person name="Sato R."/>
            <person name="Murakawa M."/>
            <person name="Ihara Y."/>
            <person name="Oshima-Yamada Y."/>
            <person name="Ohtaka K."/>
            <person name="Satoh M."/>
            <person name="Sonobe K."/>
            <person name="Ishii M."/>
            <person name="Ohtani R."/>
            <person name="Kanamori-Sato M."/>
            <person name="Honoki R."/>
            <person name="Miyazaki D."/>
            <person name="Mochizuki H."/>
            <person name="Umetsu J."/>
            <person name="Higashi K."/>
            <person name="Shibata D."/>
            <person name="Kamiya Y."/>
            <person name="Sato N."/>
            <person name="Nakamura Y."/>
            <person name="Tabata S."/>
            <person name="Ida S."/>
            <person name="Kurokawa K."/>
            <person name="Ohta H."/>
        </authorList>
    </citation>
    <scope>NUCLEOTIDE SEQUENCE [LARGE SCALE GENOMIC DNA]</scope>
    <source>
        <strain evidence="9 10">NIES-2285</strain>
    </source>
</reference>
<dbReference type="SUPFAM" id="SSF56300">
    <property type="entry name" value="Metallo-dependent phosphatases"/>
    <property type="match status" value="1"/>
</dbReference>
<gene>
    <name evidence="9" type="ORF">KFL_004780010</name>
</gene>
<evidence type="ECO:0000313" key="10">
    <source>
        <dbReference type="Proteomes" id="UP000054558"/>
    </source>
</evidence>
<dbReference type="GO" id="GO:0003993">
    <property type="term" value="F:acid phosphatase activity"/>
    <property type="evidence" value="ECO:0000318"/>
    <property type="project" value="GO_Central"/>
</dbReference>
<dbReference type="STRING" id="105231.A0A1Y1IIR1"/>
<dbReference type="InterPro" id="IPR015914">
    <property type="entry name" value="PAPs_N"/>
</dbReference>
<dbReference type="Gene3D" id="2.60.40.380">
    <property type="entry name" value="Purple acid phosphatase-like, N-terminal"/>
    <property type="match status" value="1"/>
</dbReference>
<keyword evidence="10" id="KW-1185">Reference proteome</keyword>
<comment type="catalytic activity">
    <reaction evidence="5">
        <text>a phosphate monoester + H2O = an alcohol + phosphate</text>
        <dbReference type="Rhea" id="RHEA:15017"/>
        <dbReference type="ChEBI" id="CHEBI:15377"/>
        <dbReference type="ChEBI" id="CHEBI:30879"/>
        <dbReference type="ChEBI" id="CHEBI:43474"/>
        <dbReference type="ChEBI" id="CHEBI:67140"/>
        <dbReference type="EC" id="3.1.3.2"/>
    </reaction>
</comment>
<protein>
    <recommendedName>
        <fullName evidence="5">Purple acid phosphatase</fullName>
        <ecNumber evidence="5">3.1.3.2</ecNumber>
    </recommendedName>
</protein>
<name>A0A1Y1IIR1_KLENI</name>
<dbReference type="PANTHER" id="PTHR22953:SF153">
    <property type="entry name" value="PURPLE ACID PHOSPHATASE"/>
    <property type="match status" value="1"/>
</dbReference>
<dbReference type="EMBL" id="DF237427">
    <property type="protein sequence ID" value="GAQ89001.1"/>
    <property type="molecule type" value="Genomic_DNA"/>
</dbReference>
<dbReference type="OrthoDB" id="45007at2759"/>
<dbReference type="Gene3D" id="3.60.21.10">
    <property type="match status" value="2"/>
</dbReference>
<evidence type="ECO:0000256" key="3">
    <source>
        <dbReference type="ARBA" id="ARBA00022801"/>
    </source>
</evidence>
<evidence type="ECO:0000259" key="6">
    <source>
        <dbReference type="Pfam" id="PF00149"/>
    </source>
</evidence>
<dbReference type="GO" id="GO:0046872">
    <property type="term" value="F:metal ion binding"/>
    <property type="evidence" value="ECO:0007669"/>
    <property type="project" value="InterPro"/>
</dbReference>
<accession>A0A1Y1IIR1</accession>
<keyword evidence="2" id="KW-0732">Signal</keyword>
<evidence type="ECO:0000256" key="4">
    <source>
        <dbReference type="ARBA" id="ARBA00023180"/>
    </source>
</evidence>